<evidence type="ECO:0000256" key="1">
    <source>
        <dbReference type="ARBA" id="ARBA00022821"/>
    </source>
</evidence>
<feature type="domain" description="MaoC-like" evidence="3">
    <location>
        <begin position="1"/>
        <end position="75"/>
    </location>
</feature>
<name>A0A803MV58_CHEQI</name>
<accession>A0A803MV58</accession>
<reference evidence="4" key="2">
    <citation type="submission" date="2021-03" db="UniProtKB">
        <authorList>
            <consortium name="EnsemblPlants"/>
        </authorList>
    </citation>
    <scope>IDENTIFICATION</scope>
</reference>
<dbReference type="OMA" id="DSTANQH"/>
<protein>
    <submittedName>
        <fullName evidence="4">Uncharacterized protein</fullName>
    </submittedName>
</protein>
<dbReference type="InterPro" id="IPR002539">
    <property type="entry name" value="MaoC-like_dom"/>
</dbReference>
<dbReference type="GO" id="GO:0043531">
    <property type="term" value="F:ADP binding"/>
    <property type="evidence" value="ECO:0007669"/>
    <property type="project" value="InterPro"/>
</dbReference>
<evidence type="ECO:0000259" key="3">
    <source>
        <dbReference type="Pfam" id="PF01575"/>
    </source>
</evidence>
<dbReference type="Gene3D" id="3.40.50.300">
    <property type="entry name" value="P-loop containing nucleotide triphosphate hydrolases"/>
    <property type="match status" value="2"/>
</dbReference>
<evidence type="ECO:0000313" key="5">
    <source>
        <dbReference type="Proteomes" id="UP000596660"/>
    </source>
</evidence>
<organism evidence="4 5">
    <name type="scientific">Chenopodium quinoa</name>
    <name type="common">Quinoa</name>
    <dbReference type="NCBI Taxonomy" id="63459"/>
    <lineage>
        <taxon>Eukaryota</taxon>
        <taxon>Viridiplantae</taxon>
        <taxon>Streptophyta</taxon>
        <taxon>Embryophyta</taxon>
        <taxon>Tracheophyta</taxon>
        <taxon>Spermatophyta</taxon>
        <taxon>Magnoliopsida</taxon>
        <taxon>eudicotyledons</taxon>
        <taxon>Gunneridae</taxon>
        <taxon>Pentapetalae</taxon>
        <taxon>Caryophyllales</taxon>
        <taxon>Chenopodiaceae</taxon>
        <taxon>Chenopodioideae</taxon>
        <taxon>Atripliceae</taxon>
        <taxon>Chenopodium</taxon>
    </lineage>
</organism>
<dbReference type="InterPro" id="IPR027417">
    <property type="entry name" value="P-loop_NTPase"/>
</dbReference>
<dbReference type="Proteomes" id="UP000596660">
    <property type="component" value="Unplaced"/>
</dbReference>
<dbReference type="Pfam" id="PF00931">
    <property type="entry name" value="NB-ARC"/>
    <property type="match status" value="1"/>
</dbReference>
<evidence type="ECO:0000313" key="4">
    <source>
        <dbReference type="EnsemblPlants" id="AUR62035785-RA:cds"/>
    </source>
</evidence>
<keyword evidence="5" id="KW-1185">Reference proteome</keyword>
<dbReference type="InterPro" id="IPR002182">
    <property type="entry name" value="NB-ARC"/>
</dbReference>
<dbReference type="AlphaFoldDB" id="A0A803MV58"/>
<proteinExistence type="predicted"/>
<dbReference type="EnsemblPlants" id="AUR62035785-RA">
    <property type="protein sequence ID" value="AUR62035785-RA:cds"/>
    <property type="gene ID" value="AUR62035785"/>
</dbReference>
<evidence type="ECO:0000259" key="2">
    <source>
        <dbReference type="Pfam" id="PF00931"/>
    </source>
</evidence>
<dbReference type="PANTHER" id="PTHR36766">
    <property type="entry name" value="PLANT BROAD-SPECTRUM MILDEW RESISTANCE PROTEIN RPW8"/>
    <property type="match status" value="1"/>
</dbReference>
<dbReference type="SUPFAM" id="SSF52540">
    <property type="entry name" value="P-loop containing nucleoside triphosphate hydrolases"/>
    <property type="match status" value="1"/>
</dbReference>
<dbReference type="Gramene" id="AUR62035785-RA">
    <property type="protein sequence ID" value="AUR62035785-RA:cds"/>
    <property type="gene ID" value="AUR62035785"/>
</dbReference>
<dbReference type="PANTHER" id="PTHR36766:SF35">
    <property type="entry name" value="DISEASE RESISTANCE PROTEIN RGA3"/>
    <property type="match status" value="1"/>
</dbReference>
<dbReference type="GO" id="GO:0006952">
    <property type="term" value="P:defense response"/>
    <property type="evidence" value="ECO:0007669"/>
    <property type="project" value="UniProtKB-KW"/>
</dbReference>
<dbReference type="InterPro" id="IPR029069">
    <property type="entry name" value="HotDog_dom_sf"/>
</dbReference>
<dbReference type="SUPFAM" id="SSF54637">
    <property type="entry name" value="Thioesterase/thiol ester dehydrase-isomerase"/>
    <property type="match status" value="1"/>
</dbReference>
<feature type="domain" description="NB-ARC" evidence="2">
    <location>
        <begin position="212"/>
        <end position="303"/>
    </location>
</feature>
<keyword evidence="1" id="KW-0611">Plant defense</keyword>
<reference evidence="4" key="1">
    <citation type="journal article" date="2017" name="Nature">
        <title>The genome of Chenopodium quinoa.</title>
        <authorList>
            <person name="Jarvis D.E."/>
            <person name="Ho Y.S."/>
            <person name="Lightfoot D.J."/>
            <person name="Schmoeckel S.M."/>
            <person name="Li B."/>
            <person name="Borm T.J.A."/>
            <person name="Ohyanagi H."/>
            <person name="Mineta K."/>
            <person name="Michell C.T."/>
            <person name="Saber N."/>
            <person name="Kharbatia N.M."/>
            <person name="Rupper R.R."/>
            <person name="Sharp A.R."/>
            <person name="Dally N."/>
            <person name="Boughton B.A."/>
            <person name="Woo Y.H."/>
            <person name="Gao G."/>
            <person name="Schijlen E.G.W.M."/>
            <person name="Guo X."/>
            <person name="Momin A.A."/>
            <person name="Negrao S."/>
            <person name="Al-Babili S."/>
            <person name="Gehring C."/>
            <person name="Roessner U."/>
            <person name="Jung C."/>
            <person name="Murphy K."/>
            <person name="Arold S.T."/>
            <person name="Gojobori T."/>
            <person name="van der Linden C.G."/>
            <person name="van Loo E.N."/>
            <person name="Jellen E.N."/>
            <person name="Maughan P.J."/>
            <person name="Tester M."/>
        </authorList>
    </citation>
    <scope>NUCLEOTIDE SEQUENCE [LARGE SCALE GENOMIC DNA]</scope>
    <source>
        <strain evidence="4">cv. PI 614886</strain>
    </source>
</reference>
<dbReference type="Gene3D" id="3.10.129.10">
    <property type="entry name" value="Hotdog Thioesterase"/>
    <property type="match status" value="1"/>
</dbReference>
<sequence length="303" mass="34692">MNPLHFDTECAQIAGFQDRLVHGMLVASLFPRIISSHFPGAVYVSQNLQFRQPVYVEDEIVGEVQALNIRNFKQNYLIASIAQRKRLMSTGNTLKEVLLFFSRSNQLAFARNAFREVKMTRERLDDISKDHRDYYSRSPCASSRGRIVTKRREDSHSFVYAEDVIGRDADKKAIIEMLLDSSVRDAVHFVTIVGIGGLGKTTLCSIDSTANQHLEVEELQRQVRWKINRQRFLLILDDVWNEDRHEWLKLRNLYIGGESGSRVVVTSRSKLVATIVGAGPTYELQGLSPKHSWSLFEKMAFKN</sequence>
<dbReference type="Pfam" id="PF01575">
    <property type="entry name" value="MaoC_dehydratas"/>
    <property type="match status" value="1"/>
</dbReference>